<dbReference type="SUPFAM" id="SSF48452">
    <property type="entry name" value="TPR-like"/>
    <property type="match status" value="1"/>
</dbReference>
<proteinExistence type="predicted"/>
<dbReference type="InterPro" id="IPR011990">
    <property type="entry name" value="TPR-like_helical_dom_sf"/>
</dbReference>
<gene>
    <name evidence="1" type="ORF">CTOB1V02_LOCUS8212</name>
</gene>
<sequence length="359" mass="40688">MEIGKSKATVTADMDVWKRYRAISSKYKTRFMKRPNIGEIAEDFRSRARQLENGELRSFAAVHLKAVAKGEEIQGHWREVAAAKLKSARLYFEEERESKALGFPSEGEHLLIGMQILNDAIKVYKNHGQFALASMVCWEGSLCLREFERHSDAVDFLQKAAELEQHSPWDRYLALKAIGEIFLEIGDYDAAVHQWREISRILIQEVDAASPLVAQEIKICEIIRLLLLLFLYPSTPREDDSALLRRYMPCPGPSDQEDSWIDESQPPFTTLDEHLALSSIAQAVEINDMESLVDAEDHIVPSLSTEPYVVDLLRHLVLSSKVDAPVPRLLMNLQPPPSTSHAHDKGKTTLEFKDGHFAV</sequence>
<protein>
    <submittedName>
        <fullName evidence="1">Uncharacterized protein</fullName>
    </submittedName>
</protein>
<dbReference type="InterPro" id="IPR039494">
    <property type="entry name" value="F8A"/>
</dbReference>
<dbReference type="PANTHER" id="PTHR16797:SF4">
    <property type="entry name" value="40-KDA HUNTINGTIN-ASSOCIATED PROTEIN"/>
    <property type="match status" value="1"/>
</dbReference>
<dbReference type="OrthoDB" id="10249246at2759"/>
<name>A0A7R8WET2_9CRUS</name>
<dbReference type="GO" id="GO:0005769">
    <property type="term" value="C:early endosome"/>
    <property type="evidence" value="ECO:0007669"/>
    <property type="project" value="TreeGrafter"/>
</dbReference>
<accession>A0A7R8WET2</accession>
<dbReference type="EMBL" id="OB662628">
    <property type="protein sequence ID" value="CAD7230352.1"/>
    <property type="molecule type" value="Genomic_DNA"/>
</dbReference>
<dbReference type="GO" id="GO:0099518">
    <property type="term" value="P:vesicle cytoskeletal trafficking"/>
    <property type="evidence" value="ECO:0007669"/>
    <property type="project" value="TreeGrafter"/>
</dbReference>
<dbReference type="Gene3D" id="1.25.40.10">
    <property type="entry name" value="Tetratricopeptide repeat domain"/>
    <property type="match status" value="1"/>
</dbReference>
<dbReference type="PANTHER" id="PTHR16797">
    <property type="entry name" value="FACTOR VIII-ASSOCIATED GENE 1"/>
    <property type="match status" value="1"/>
</dbReference>
<reference evidence="1" key="1">
    <citation type="submission" date="2020-11" db="EMBL/GenBank/DDBJ databases">
        <authorList>
            <person name="Tran Van P."/>
        </authorList>
    </citation>
    <scope>NUCLEOTIDE SEQUENCE</scope>
</reference>
<dbReference type="AlphaFoldDB" id="A0A7R8WET2"/>
<organism evidence="1">
    <name type="scientific">Cyprideis torosa</name>
    <dbReference type="NCBI Taxonomy" id="163714"/>
    <lineage>
        <taxon>Eukaryota</taxon>
        <taxon>Metazoa</taxon>
        <taxon>Ecdysozoa</taxon>
        <taxon>Arthropoda</taxon>
        <taxon>Crustacea</taxon>
        <taxon>Oligostraca</taxon>
        <taxon>Ostracoda</taxon>
        <taxon>Podocopa</taxon>
        <taxon>Podocopida</taxon>
        <taxon>Cytherocopina</taxon>
        <taxon>Cytheroidea</taxon>
        <taxon>Cytherideidae</taxon>
        <taxon>Cyprideis</taxon>
    </lineage>
</organism>
<evidence type="ECO:0000313" key="1">
    <source>
        <dbReference type="EMBL" id="CAD7230352.1"/>
    </source>
</evidence>